<gene>
    <name evidence="3" type="ORF">GCM10010185_57120</name>
</gene>
<name>A0A918AVD8_9PSEU</name>
<dbReference type="EMBL" id="BMRG01000016">
    <property type="protein sequence ID" value="GGP76061.1"/>
    <property type="molecule type" value="Genomic_DNA"/>
</dbReference>
<reference evidence="3" key="2">
    <citation type="submission" date="2020-09" db="EMBL/GenBank/DDBJ databases">
        <authorList>
            <person name="Sun Q."/>
            <person name="Ohkuma M."/>
        </authorList>
    </citation>
    <scope>NUCLEOTIDE SEQUENCE</scope>
    <source>
        <strain evidence="3">JCM 3313</strain>
    </source>
</reference>
<protein>
    <recommendedName>
        <fullName evidence="2">Cytokinin riboside 5'-monophosphate phosphoribohydrolase</fullName>
        <ecNumber evidence="2">3.2.2.n1</ecNumber>
    </recommendedName>
</protein>
<dbReference type="PANTHER" id="PTHR31223:SF70">
    <property type="entry name" value="LOG FAMILY PROTEIN YJL055W"/>
    <property type="match status" value="1"/>
</dbReference>
<dbReference type="Pfam" id="PF03641">
    <property type="entry name" value="Lysine_decarbox"/>
    <property type="match status" value="1"/>
</dbReference>
<comment type="catalytic activity">
    <reaction evidence="2">
        <text>N(6)-(dimethylallyl)adenosine 5'-phosphate + H2O = N(6)-dimethylallyladenine + D-ribose 5-phosphate</text>
        <dbReference type="Rhea" id="RHEA:48560"/>
        <dbReference type="ChEBI" id="CHEBI:15377"/>
        <dbReference type="ChEBI" id="CHEBI:17660"/>
        <dbReference type="ChEBI" id="CHEBI:57526"/>
        <dbReference type="ChEBI" id="CHEBI:78346"/>
        <dbReference type="EC" id="3.2.2.n1"/>
    </reaction>
</comment>
<accession>A0A918AVD8</accession>
<dbReference type="GO" id="GO:0009691">
    <property type="term" value="P:cytokinin biosynthetic process"/>
    <property type="evidence" value="ECO:0007669"/>
    <property type="project" value="UniProtKB-UniRule"/>
</dbReference>
<evidence type="ECO:0000313" key="3">
    <source>
        <dbReference type="EMBL" id="GGP76061.1"/>
    </source>
</evidence>
<comment type="caution">
    <text evidence="3">The sequence shown here is derived from an EMBL/GenBank/DDBJ whole genome shotgun (WGS) entry which is preliminary data.</text>
</comment>
<dbReference type="InterPro" id="IPR031100">
    <property type="entry name" value="LOG_fam"/>
</dbReference>
<proteinExistence type="inferred from homology"/>
<sequence length="195" mass="20783">MDTSSPRYALCVFCGFSTGNSPRYQQVATELGQLLADRRHQLVYGAGGVGLMGAVARGAADRGGEILGVIPHFLRSREAGHHLPPQTVVLTDDLLDRKRIMIERADAFIALPGGYGTLDEVLEVVSMTALGLDVGPLVLVDVANDWATLRDLVRDLLGRGFARRHDLFHVVGSAEEALDAVESLLAPAVAVNSVG</sequence>
<keyword evidence="2" id="KW-0378">Hydrolase</keyword>
<dbReference type="EC" id="3.2.2.n1" evidence="2"/>
<evidence type="ECO:0000256" key="2">
    <source>
        <dbReference type="RuleBase" id="RU363015"/>
    </source>
</evidence>
<dbReference type="RefSeq" id="WP_189226421.1">
    <property type="nucleotide sequence ID" value="NZ_BMRG01000016.1"/>
</dbReference>
<dbReference type="Proteomes" id="UP000639606">
    <property type="component" value="Unassembled WGS sequence"/>
</dbReference>
<evidence type="ECO:0000256" key="1">
    <source>
        <dbReference type="ARBA" id="ARBA00006763"/>
    </source>
</evidence>
<dbReference type="AlphaFoldDB" id="A0A918AVD8"/>
<evidence type="ECO:0000313" key="4">
    <source>
        <dbReference type="Proteomes" id="UP000639606"/>
    </source>
</evidence>
<dbReference type="PANTHER" id="PTHR31223">
    <property type="entry name" value="LOG FAMILY PROTEIN YJL055W"/>
    <property type="match status" value="1"/>
</dbReference>
<comment type="catalytic activity">
    <reaction evidence="2">
        <text>9-ribosyl-trans-zeatin 5'-phosphate + H2O = trans-zeatin + D-ribose 5-phosphate</text>
        <dbReference type="Rhea" id="RHEA:48564"/>
        <dbReference type="ChEBI" id="CHEBI:15377"/>
        <dbReference type="ChEBI" id="CHEBI:16522"/>
        <dbReference type="ChEBI" id="CHEBI:78346"/>
        <dbReference type="ChEBI" id="CHEBI:87947"/>
        <dbReference type="EC" id="3.2.2.n1"/>
    </reaction>
</comment>
<organism evidence="3 4">
    <name type="scientific">Saccharothrix coeruleofusca</name>
    <dbReference type="NCBI Taxonomy" id="33919"/>
    <lineage>
        <taxon>Bacteria</taxon>
        <taxon>Bacillati</taxon>
        <taxon>Actinomycetota</taxon>
        <taxon>Actinomycetes</taxon>
        <taxon>Pseudonocardiales</taxon>
        <taxon>Pseudonocardiaceae</taxon>
        <taxon>Saccharothrix</taxon>
    </lineage>
</organism>
<dbReference type="Gene3D" id="3.40.50.450">
    <property type="match status" value="1"/>
</dbReference>
<dbReference type="InterPro" id="IPR005269">
    <property type="entry name" value="LOG"/>
</dbReference>
<dbReference type="SUPFAM" id="SSF102405">
    <property type="entry name" value="MCP/YpsA-like"/>
    <property type="match status" value="1"/>
</dbReference>
<dbReference type="GO" id="GO:0016799">
    <property type="term" value="F:hydrolase activity, hydrolyzing N-glycosyl compounds"/>
    <property type="evidence" value="ECO:0007669"/>
    <property type="project" value="TreeGrafter"/>
</dbReference>
<dbReference type="NCBIfam" id="TIGR00730">
    <property type="entry name" value="Rossman fold protein, TIGR00730 family"/>
    <property type="match status" value="1"/>
</dbReference>
<dbReference type="GO" id="GO:0005829">
    <property type="term" value="C:cytosol"/>
    <property type="evidence" value="ECO:0007669"/>
    <property type="project" value="TreeGrafter"/>
</dbReference>
<keyword evidence="2" id="KW-0203">Cytokinin biosynthesis</keyword>
<keyword evidence="4" id="KW-1185">Reference proteome</keyword>
<comment type="similarity">
    <text evidence="1 2">Belongs to the LOG family.</text>
</comment>
<reference evidence="3" key="1">
    <citation type="journal article" date="2014" name="Int. J. Syst. Evol. Microbiol.">
        <title>Complete genome sequence of Corynebacterium casei LMG S-19264T (=DSM 44701T), isolated from a smear-ripened cheese.</title>
        <authorList>
            <consortium name="US DOE Joint Genome Institute (JGI-PGF)"/>
            <person name="Walter F."/>
            <person name="Albersmeier A."/>
            <person name="Kalinowski J."/>
            <person name="Ruckert C."/>
        </authorList>
    </citation>
    <scope>NUCLEOTIDE SEQUENCE</scope>
    <source>
        <strain evidence="3">JCM 3313</strain>
    </source>
</reference>